<sequence>MRQLICLFPIITILSGCASIDLASVEPDKLKADVTLVQSPQETQLDLHLARGLFNQPVRLGEETAVAQFTDGHQETLVAARESGRYGLRSDPITLQSLTLSSVGTISFPDMTPLRLGGKAAIADQRLYKDDLISLTLPVNSAADERYLVATARCGGQQYIGEQRLDIDSDQVTIRAGQMMDLVNNAAQADLNGIIPVELAIEERYQPNWAAPFEATKLARRDATQFTVDTSGFRFQAKVQIQVSNQLFLGFQNQSWPVKYCF</sequence>
<feature type="signal peptide" evidence="1">
    <location>
        <begin position="1"/>
        <end position="18"/>
    </location>
</feature>
<dbReference type="STRING" id="314283.MED297_19012"/>
<dbReference type="OrthoDB" id="6191614at2"/>
<evidence type="ECO:0000313" key="2">
    <source>
        <dbReference type="EMBL" id="EAR07420.1"/>
    </source>
</evidence>
<dbReference type="RefSeq" id="WP_008044377.1">
    <property type="nucleotide sequence ID" value="NZ_CH724151.1"/>
</dbReference>
<keyword evidence="1" id="KW-0732">Signal</keyword>
<evidence type="ECO:0000313" key="3">
    <source>
        <dbReference type="Proteomes" id="UP000005953"/>
    </source>
</evidence>
<proteinExistence type="predicted"/>
<dbReference type="EMBL" id="AAOE01000043">
    <property type="protein sequence ID" value="EAR07420.1"/>
    <property type="molecule type" value="Genomic_DNA"/>
</dbReference>
<dbReference type="Proteomes" id="UP000005953">
    <property type="component" value="Unassembled WGS sequence"/>
</dbReference>
<accession>A4BKB5</accession>
<name>A4BKB5_9GAMM</name>
<dbReference type="AlphaFoldDB" id="A4BKB5"/>
<comment type="caution">
    <text evidence="2">The sequence shown here is derived from an EMBL/GenBank/DDBJ whole genome shotgun (WGS) entry which is preliminary data.</text>
</comment>
<dbReference type="HOGENOM" id="CLU_1061174_0_0_6"/>
<evidence type="ECO:0000256" key="1">
    <source>
        <dbReference type="SAM" id="SignalP"/>
    </source>
</evidence>
<evidence type="ECO:0008006" key="4">
    <source>
        <dbReference type="Google" id="ProtNLM"/>
    </source>
</evidence>
<gene>
    <name evidence="2" type="ORF">MED297_19012</name>
</gene>
<feature type="chain" id="PRO_5002666607" description="Lipoprotein" evidence="1">
    <location>
        <begin position="19"/>
        <end position="262"/>
    </location>
</feature>
<keyword evidence="3" id="KW-1185">Reference proteome</keyword>
<dbReference type="PROSITE" id="PS51257">
    <property type="entry name" value="PROKAR_LIPOPROTEIN"/>
    <property type="match status" value="1"/>
</dbReference>
<protein>
    <recommendedName>
        <fullName evidence="4">Lipoprotein</fullName>
    </recommendedName>
</protein>
<reference evidence="2 3" key="1">
    <citation type="submission" date="2006-02" db="EMBL/GenBank/DDBJ databases">
        <authorList>
            <person name="Pinhassi J."/>
            <person name="Pedros-Alio C."/>
            <person name="Ferriera S."/>
            <person name="Johnson J."/>
            <person name="Kravitz S."/>
            <person name="Halpern A."/>
            <person name="Remington K."/>
            <person name="Beeson K."/>
            <person name="Tran B."/>
            <person name="Rogers Y.-H."/>
            <person name="Friedman R."/>
            <person name="Venter J.C."/>
        </authorList>
    </citation>
    <scope>NUCLEOTIDE SEQUENCE [LARGE SCALE GENOMIC DNA]</scope>
    <source>
        <strain evidence="2 3">MED297</strain>
    </source>
</reference>
<organism evidence="2 3">
    <name type="scientific">Reinekea blandensis MED297</name>
    <dbReference type="NCBI Taxonomy" id="314283"/>
    <lineage>
        <taxon>Bacteria</taxon>
        <taxon>Pseudomonadati</taxon>
        <taxon>Pseudomonadota</taxon>
        <taxon>Gammaproteobacteria</taxon>
        <taxon>Oceanospirillales</taxon>
        <taxon>Saccharospirillaceae</taxon>
        <taxon>Reinekea</taxon>
    </lineage>
</organism>